<evidence type="ECO:0000313" key="2">
    <source>
        <dbReference type="Proteomes" id="UP001055879"/>
    </source>
</evidence>
<name>A0ACB8Z420_ARCLA</name>
<reference evidence="2" key="1">
    <citation type="journal article" date="2022" name="Mol. Ecol. Resour.">
        <title>The genomes of chicory, endive, great burdock and yacon provide insights into Asteraceae palaeo-polyploidization history and plant inulin production.</title>
        <authorList>
            <person name="Fan W."/>
            <person name="Wang S."/>
            <person name="Wang H."/>
            <person name="Wang A."/>
            <person name="Jiang F."/>
            <person name="Liu H."/>
            <person name="Zhao H."/>
            <person name="Xu D."/>
            <person name="Zhang Y."/>
        </authorList>
    </citation>
    <scope>NUCLEOTIDE SEQUENCE [LARGE SCALE GENOMIC DNA]</scope>
    <source>
        <strain evidence="2">cv. Niubang</strain>
    </source>
</reference>
<proteinExistence type="predicted"/>
<keyword evidence="2" id="KW-1185">Reference proteome</keyword>
<reference evidence="1 2" key="2">
    <citation type="journal article" date="2022" name="Mol. Ecol. Resour.">
        <title>The genomes of chicory, endive, great burdock and yacon provide insights into Asteraceae paleo-polyploidization history and plant inulin production.</title>
        <authorList>
            <person name="Fan W."/>
            <person name="Wang S."/>
            <person name="Wang H."/>
            <person name="Wang A."/>
            <person name="Jiang F."/>
            <person name="Liu H."/>
            <person name="Zhao H."/>
            <person name="Xu D."/>
            <person name="Zhang Y."/>
        </authorList>
    </citation>
    <scope>NUCLEOTIDE SEQUENCE [LARGE SCALE GENOMIC DNA]</scope>
    <source>
        <strain evidence="2">cv. Niubang</strain>
    </source>
</reference>
<organism evidence="1 2">
    <name type="scientific">Arctium lappa</name>
    <name type="common">Greater burdock</name>
    <name type="synonym">Lappa major</name>
    <dbReference type="NCBI Taxonomy" id="4217"/>
    <lineage>
        <taxon>Eukaryota</taxon>
        <taxon>Viridiplantae</taxon>
        <taxon>Streptophyta</taxon>
        <taxon>Embryophyta</taxon>
        <taxon>Tracheophyta</taxon>
        <taxon>Spermatophyta</taxon>
        <taxon>Magnoliopsida</taxon>
        <taxon>eudicotyledons</taxon>
        <taxon>Gunneridae</taxon>
        <taxon>Pentapetalae</taxon>
        <taxon>asterids</taxon>
        <taxon>campanulids</taxon>
        <taxon>Asterales</taxon>
        <taxon>Asteraceae</taxon>
        <taxon>Carduoideae</taxon>
        <taxon>Cardueae</taxon>
        <taxon>Arctiinae</taxon>
        <taxon>Arctium</taxon>
    </lineage>
</organism>
<gene>
    <name evidence="1" type="ORF">L6452_32574</name>
</gene>
<protein>
    <submittedName>
        <fullName evidence="1">Uncharacterized protein</fullName>
    </submittedName>
</protein>
<dbReference type="Proteomes" id="UP001055879">
    <property type="component" value="Linkage Group LG11"/>
</dbReference>
<sequence length="76" mass="8860">MVRWGFGMRIDNDASNIDQVISFPKCIRKPVYKNVLSFWLSWNRASVDATRQSTSGNSSTSIPNEKSKYLYMWYSE</sequence>
<accession>A0ACB8Z420</accession>
<evidence type="ECO:0000313" key="1">
    <source>
        <dbReference type="EMBL" id="KAI3692752.1"/>
    </source>
</evidence>
<comment type="caution">
    <text evidence="1">The sequence shown here is derived from an EMBL/GenBank/DDBJ whole genome shotgun (WGS) entry which is preliminary data.</text>
</comment>
<dbReference type="EMBL" id="CM042057">
    <property type="protein sequence ID" value="KAI3692752.1"/>
    <property type="molecule type" value="Genomic_DNA"/>
</dbReference>